<organism evidence="3 4">
    <name type="scientific">Salinimonas iocasae</name>
    <dbReference type="NCBI Taxonomy" id="2572577"/>
    <lineage>
        <taxon>Bacteria</taxon>
        <taxon>Pseudomonadati</taxon>
        <taxon>Pseudomonadota</taxon>
        <taxon>Gammaproteobacteria</taxon>
        <taxon>Alteromonadales</taxon>
        <taxon>Alteromonadaceae</taxon>
        <taxon>Alteromonas/Salinimonas group</taxon>
        <taxon>Salinimonas</taxon>
    </lineage>
</organism>
<dbReference type="AlphaFoldDB" id="A0A5B7YEJ9"/>
<name>A0A5B7YEJ9_9ALTE</name>
<evidence type="ECO:0000313" key="4">
    <source>
        <dbReference type="Proteomes" id="UP000304912"/>
    </source>
</evidence>
<proteinExistence type="predicted"/>
<accession>A0A5B7YEJ9</accession>
<dbReference type="Gene3D" id="3.10.450.40">
    <property type="match status" value="1"/>
</dbReference>
<evidence type="ECO:0000259" key="2">
    <source>
        <dbReference type="Pfam" id="PF13670"/>
    </source>
</evidence>
<gene>
    <name evidence="3" type="ORF">FBQ74_11175</name>
</gene>
<feature type="signal peptide" evidence="1">
    <location>
        <begin position="1"/>
        <end position="21"/>
    </location>
</feature>
<sequence length="90" mass="10066">MKALIFAIIFSGLCTVPVAFAQQVPPKEASLSKSQAAEKAQKQVRGRVLKVEQDRDNYRVKVLKKSGRVVSVDVDKKSGRVKRSEKDEKH</sequence>
<dbReference type="Pfam" id="PF13670">
    <property type="entry name" value="PepSY_2"/>
    <property type="match status" value="1"/>
</dbReference>
<dbReference type="InterPro" id="IPR025711">
    <property type="entry name" value="PepSY"/>
</dbReference>
<evidence type="ECO:0000256" key="1">
    <source>
        <dbReference type="SAM" id="SignalP"/>
    </source>
</evidence>
<dbReference type="RefSeq" id="WP_139756750.1">
    <property type="nucleotide sequence ID" value="NZ_CP039852.1"/>
</dbReference>
<evidence type="ECO:0000313" key="3">
    <source>
        <dbReference type="EMBL" id="QCZ94008.1"/>
    </source>
</evidence>
<protein>
    <submittedName>
        <fullName evidence="3">Peptidase M4</fullName>
    </submittedName>
</protein>
<dbReference type="Proteomes" id="UP000304912">
    <property type="component" value="Chromosome"/>
</dbReference>
<reference evidence="3 4" key="1">
    <citation type="submission" date="2019-04" db="EMBL/GenBank/DDBJ databases">
        <title>Salinimonas iocasae sp. nov., a halophilic bacterium isolated from the outer tube casing of tubeworms in Okinawa Trough.</title>
        <authorList>
            <person name="Zhang H."/>
            <person name="Wang H."/>
            <person name="Li C."/>
        </authorList>
    </citation>
    <scope>NUCLEOTIDE SEQUENCE [LARGE SCALE GENOMIC DNA]</scope>
    <source>
        <strain evidence="3 4">KX18D6</strain>
    </source>
</reference>
<keyword evidence="1" id="KW-0732">Signal</keyword>
<feature type="domain" description="PepSY" evidence="2">
    <location>
        <begin position="8"/>
        <end position="83"/>
    </location>
</feature>
<dbReference type="KEGG" id="salk:FBQ74_11175"/>
<keyword evidence="4" id="KW-1185">Reference proteome</keyword>
<dbReference type="OrthoDB" id="6196800at2"/>
<feature type="chain" id="PRO_5022718595" evidence="1">
    <location>
        <begin position="22"/>
        <end position="90"/>
    </location>
</feature>
<dbReference type="EMBL" id="CP039852">
    <property type="protein sequence ID" value="QCZ94008.1"/>
    <property type="molecule type" value="Genomic_DNA"/>
</dbReference>